<dbReference type="OrthoDB" id="9785707at2"/>
<dbReference type="SUPFAM" id="SSF102405">
    <property type="entry name" value="MCP/YpsA-like"/>
    <property type="match status" value="1"/>
</dbReference>
<feature type="domain" description="Smf/DprA SLOG" evidence="2">
    <location>
        <begin position="79"/>
        <end position="288"/>
    </location>
</feature>
<evidence type="ECO:0000313" key="3">
    <source>
        <dbReference type="EMBL" id="SHN16045.1"/>
    </source>
</evidence>
<dbReference type="EMBL" id="FRCZ01000004">
    <property type="protein sequence ID" value="SHN16045.1"/>
    <property type="molecule type" value="Genomic_DNA"/>
</dbReference>
<dbReference type="STRING" id="1027249.SAMN05216179_2165"/>
<gene>
    <name evidence="3" type="ORF">SAMN05216179_2165</name>
</gene>
<evidence type="ECO:0000259" key="2">
    <source>
        <dbReference type="Pfam" id="PF02481"/>
    </source>
</evidence>
<dbReference type="InterPro" id="IPR003488">
    <property type="entry name" value="DprA"/>
</dbReference>
<proteinExistence type="inferred from homology"/>
<dbReference type="InterPro" id="IPR010994">
    <property type="entry name" value="RuvA_2-like"/>
</dbReference>
<accession>A0A1M7PG65</accession>
<dbReference type="Gene3D" id="3.40.50.450">
    <property type="match status" value="1"/>
</dbReference>
<reference evidence="3 4" key="1">
    <citation type="submission" date="2016-11" db="EMBL/GenBank/DDBJ databases">
        <authorList>
            <person name="Jaros S."/>
            <person name="Januszkiewicz K."/>
            <person name="Wedrychowicz H."/>
        </authorList>
    </citation>
    <scope>NUCLEOTIDE SEQUENCE [LARGE SCALE GENOMIC DNA]</scope>
    <source>
        <strain evidence="3 4">CGMCC 1.10681</strain>
    </source>
</reference>
<dbReference type="Proteomes" id="UP000184184">
    <property type="component" value="Unassembled WGS sequence"/>
</dbReference>
<organism evidence="3 4">
    <name type="scientific">Gracilibacillus kekensis</name>
    <dbReference type="NCBI Taxonomy" id="1027249"/>
    <lineage>
        <taxon>Bacteria</taxon>
        <taxon>Bacillati</taxon>
        <taxon>Bacillota</taxon>
        <taxon>Bacilli</taxon>
        <taxon>Bacillales</taxon>
        <taxon>Bacillaceae</taxon>
        <taxon>Gracilibacillus</taxon>
    </lineage>
</organism>
<dbReference type="PANTHER" id="PTHR43022:SF1">
    <property type="entry name" value="PROTEIN SMF"/>
    <property type="match status" value="1"/>
</dbReference>
<comment type="similarity">
    <text evidence="1">Belongs to the DprA/Smf family.</text>
</comment>
<sequence>MDKREWRLIHLHHIKEISRSKLRKVINYEPDLEQIYHWKMEKWQELFKLSDQKAKSIIQQLNDKSIQRKVVQHVKSYNVMTIFSKSYPTSLKVIPDPPLVLYLQGNPSLLNNSPNLSVVGTRYPSKHALSIMNQILIPLFNYNFVITSGMAKGIDGFAHQLALQHNNPTIAVLGGGFHHIYPKENLHLFNELSKENLIISEYPPDQPPKKYHFPERNRIISGLSFGTLVIEAKKKSGTLITVDQALEQGKEVFAVPGSILAETSSGCNQLIQDGAKLIQTSNDILEECELTPSFAIKN</sequence>
<dbReference type="Pfam" id="PF02481">
    <property type="entry name" value="DNA_processg_A"/>
    <property type="match status" value="1"/>
</dbReference>
<dbReference type="PANTHER" id="PTHR43022">
    <property type="entry name" value="PROTEIN SMF"/>
    <property type="match status" value="1"/>
</dbReference>
<dbReference type="InterPro" id="IPR057666">
    <property type="entry name" value="DrpA_SLOG"/>
</dbReference>
<dbReference type="SUPFAM" id="SSF47781">
    <property type="entry name" value="RuvA domain 2-like"/>
    <property type="match status" value="1"/>
</dbReference>
<protein>
    <submittedName>
        <fullName evidence="3">DNA processing protein</fullName>
    </submittedName>
</protein>
<dbReference type="RefSeq" id="WP_073201866.1">
    <property type="nucleotide sequence ID" value="NZ_FRCZ01000004.1"/>
</dbReference>
<dbReference type="AlphaFoldDB" id="A0A1M7PG65"/>
<name>A0A1M7PG65_9BACI</name>
<dbReference type="GO" id="GO:0009294">
    <property type="term" value="P:DNA-mediated transformation"/>
    <property type="evidence" value="ECO:0007669"/>
    <property type="project" value="InterPro"/>
</dbReference>
<evidence type="ECO:0000313" key="4">
    <source>
        <dbReference type="Proteomes" id="UP000184184"/>
    </source>
</evidence>
<keyword evidence="4" id="KW-1185">Reference proteome</keyword>
<evidence type="ECO:0000256" key="1">
    <source>
        <dbReference type="ARBA" id="ARBA00006525"/>
    </source>
</evidence>
<dbReference type="NCBIfam" id="TIGR00732">
    <property type="entry name" value="dprA"/>
    <property type="match status" value="1"/>
</dbReference>